<proteinExistence type="predicted"/>
<dbReference type="Gene3D" id="3.40.50.150">
    <property type="entry name" value="Vaccinia Virus protein VP39"/>
    <property type="match status" value="1"/>
</dbReference>
<dbReference type="Pfam" id="PF03602">
    <property type="entry name" value="Cons_hypoth95"/>
    <property type="match status" value="1"/>
</dbReference>
<dbReference type="InterPro" id="IPR004398">
    <property type="entry name" value="RNA_MeTrfase_RsmD"/>
</dbReference>
<reference evidence="3" key="1">
    <citation type="submission" date="2020-05" db="EMBL/GenBank/DDBJ databases">
        <authorList>
            <person name="Chiriac C."/>
            <person name="Salcher M."/>
            <person name="Ghai R."/>
            <person name="Kavagutti S V."/>
        </authorList>
    </citation>
    <scope>NUCLEOTIDE SEQUENCE</scope>
</reference>
<keyword evidence="1" id="KW-0489">Methyltransferase</keyword>
<dbReference type="GO" id="GO:0008168">
    <property type="term" value="F:methyltransferase activity"/>
    <property type="evidence" value="ECO:0007669"/>
    <property type="project" value="UniProtKB-KW"/>
</dbReference>
<evidence type="ECO:0000256" key="2">
    <source>
        <dbReference type="ARBA" id="ARBA00022679"/>
    </source>
</evidence>
<accession>A0A6J7LAV6</accession>
<gene>
    <name evidence="3" type="ORF">UFOPK3879_01035</name>
</gene>
<sequence>MQPVHLMSRVGNSVKGMRVVAGELRGRRINAPLGKKTRPTTDKAREATFNALGSLGVVVGARVVDAFAGSGALGIEALSRGAEHCTFIERDREALEVLHENLETLGLTDRSTVVRGDAMTNIGLLRNVSLVLADPPYEFKQWGRFLGEVACDLVVAESDRDMNDEFSGVISGVISGVNDASPAITGWEVTRVKRYGRAYVSFLQRLA</sequence>
<name>A0A6J7LAV6_9ZZZZ</name>
<dbReference type="AlphaFoldDB" id="A0A6J7LAV6"/>
<dbReference type="NCBIfam" id="TIGR00095">
    <property type="entry name" value="16S rRNA (guanine(966)-N(2))-methyltransferase RsmD"/>
    <property type="match status" value="1"/>
</dbReference>
<dbReference type="CDD" id="cd02440">
    <property type="entry name" value="AdoMet_MTases"/>
    <property type="match status" value="1"/>
</dbReference>
<dbReference type="PANTHER" id="PTHR43542">
    <property type="entry name" value="METHYLTRANSFERASE"/>
    <property type="match status" value="1"/>
</dbReference>
<dbReference type="PANTHER" id="PTHR43542:SF1">
    <property type="entry name" value="METHYLTRANSFERASE"/>
    <property type="match status" value="1"/>
</dbReference>
<dbReference type="EMBL" id="CAFBNR010000050">
    <property type="protein sequence ID" value="CAB4965271.1"/>
    <property type="molecule type" value="Genomic_DNA"/>
</dbReference>
<dbReference type="InterPro" id="IPR029063">
    <property type="entry name" value="SAM-dependent_MTases_sf"/>
</dbReference>
<dbReference type="GO" id="GO:0031167">
    <property type="term" value="P:rRNA methylation"/>
    <property type="evidence" value="ECO:0007669"/>
    <property type="project" value="InterPro"/>
</dbReference>
<organism evidence="3">
    <name type="scientific">freshwater metagenome</name>
    <dbReference type="NCBI Taxonomy" id="449393"/>
    <lineage>
        <taxon>unclassified sequences</taxon>
        <taxon>metagenomes</taxon>
        <taxon>ecological metagenomes</taxon>
    </lineage>
</organism>
<evidence type="ECO:0000256" key="1">
    <source>
        <dbReference type="ARBA" id="ARBA00022603"/>
    </source>
</evidence>
<protein>
    <submittedName>
        <fullName evidence="3">Unannotated protein</fullName>
    </submittedName>
</protein>
<evidence type="ECO:0000313" key="3">
    <source>
        <dbReference type="EMBL" id="CAB4965271.1"/>
    </source>
</evidence>
<dbReference type="SUPFAM" id="SSF53335">
    <property type="entry name" value="S-adenosyl-L-methionine-dependent methyltransferases"/>
    <property type="match status" value="1"/>
</dbReference>
<keyword evidence="2" id="KW-0808">Transferase</keyword>
<dbReference type="PIRSF" id="PIRSF004553">
    <property type="entry name" value="CHP00095"/>
    <property type="match status" value="1"/>
</dbReference>